<comment type="caution">
    <text evidence="9">The sequence shown here is derived from an EMBL/GenBank/DDBJ whole genome shotgun (WGS) entry which is preliminary data.</text>
</comment>
<feature type="active site" description="Proton donor" evidence="4">
    <location>
        <position position="455"/>
    </location>
</feature>
<proteinExistence type="inferred from homology"/>
<dbReference type="CDD" id="cd00077">
    <property type="entry name" value="HDc"/>
    <property type="match status" value="1"/>
</dbReference>
<dbReference type="PANTHER" id="PTHR35569:SF1">
    <property type="entry name" value="CYANAMIDE HYDRATASE DDI2-RELATED"/>
    <property type="match status" value="1"/>
</dbReference>
<sequence length="557" mass="59735">MCNPPRHQSSSSTSSSPGTGPGVGRGTITAAVRALIPAHPVCTEALAIAKSTLPASILYHSLRVYFYATAFMRLFEDPLPADAHYAPSIRSSLATDHDNPTPGCIARATPHVLFVACILHDIGTAATYDTIPERFEVVSADVAARLLRSHGVPEKEVRDAWLAMSLHTSPGIAERLGGTVRALRLGVRADFKSYPPPPPEFIDTWADVIRWQLPRLEIEKELGDAVCEQGSRNPQKAPGVLSSPRATLGNLDFADPSVTFDPATSKWYAFATSGNTNNVQVASSPSFPSFSSADARWSLLSNIDLLPTPGDWVNDTLPLIWAPDIHYIPSSKTYVMYYSGRLSGSPYHCIGVAVSKDSILGPYNPHPTPFACPDHDGGAIDSSGFLDAEANKRYVVYKVDGSAKGKGGPCGNGDKPGFPTPIKLQEVNVNDGFTPVGPATTILDRIPEVDGPLIEAPNLVKSKKGRYVLFYSSHCYNTLDYDVRYAVAEDIRGPWVRKGELIGRATQDFGFTAPGGASAVQGGEGGMVFHADCDAGRCMYETEWGLGEKGEVVLSDG</sequence>
<dbReference type="GO" id="GO:0004553">
    <property type="term" value="F:hydrolase activity, hydrolyzing O-glycosyl compounds"/>
    <property type="evidence" value="ECO:0007669"/>
    <property type="project" value="InterPro"/>
</dbReference>
<accession>A0AA39ZDQ6</accession>
<protein>
    <submittedName>
        <fullName evidence="9">Glycosyl hydrolase</fullName>
    </submittedName>
</protein>
<dbReference type="SUPFAM" id="SSF75005">
    <property type="entry name" value="Arabinanase/levansucrase/invertase"/>
    <property type="match status" value="1"/>
</dbReference>
<evidence type="ECO:0000256" key="2">
    <source>
        <dbReference type="ARBA" id="ARBA00022801"/>
    </source>
</evidence>
<dbReference type="Proteomes" id="UP001174997">
    <property type="component" value="Unassembled WGS sequence"/>
</dbReference>
<feature type="site" description="Important for catalytic activity, responsible for pKa modulation of the active site Glu and correct orientation of both the proton donor and substrate" evidence="5">
    <location>
        <position position="381"/>
    </location>
</feature>
<comment type="similarity">
    <text evidence="1 6">Belongs to the glycosyl hydrolase 43 family.</text>
</comment>
<dbReference type="Gene3D" id="2.115.10.20">
    <property type="entry name" value="Glycosyl hydrolase domain, family 43"/>
    <property type="match status" value="1"/>
</dbReference>
<feature type="active site" description="Proton acceptor" evidence="4">
    <location>
        <position position="255"/>
    </location>
</feature>
<organism evidence="9 10">
    <name type="scientific">Cercophora samala</name>
    <dbReference type="NCBI Taxonomy" id="330535"/>
    <lineage>
        <taxon>Eukaryota</taxon>
        <taxon>Fungi</taxon>
        <taxon>Dikarya</taxon>
        <taxon>Ascomycota</taxon>
        <taxon>Pezizomycotina</taxon>
        <taxon>Sordariomycetes</taxon>
        <taxon>Sordariomycetidae</taxon>
        <taxon>Sordariales</taxon>
        <taxon>Lasiosphaeriaceae</taxon>
        <taxon>Cercophora</taxon>
    </lineage>
</organism>
<gene>
    <name evidence="9" type="ORF">QBC41DRAFT_346670</name>
</gene>
<reference evidence="9" key="1">
    <citation type="submission" date="2023-06" db="EMBL/GenBank/DDBJ databases">
        <title>Genome-scale phylogeny and comparative genomics of the fungal order Sordariales.</title>
        <authorList>
            <consortium name="Lawrence Berkeley National Laboratory"/>
            <person name="Hensen N."/>
            <person name="Bonometti L."/>
            <person name="Westerberg I."/>
            <person name="Brannstrom I.O."/>
            <person name="Guillou S."/>
            <person name="Cros-Aarteil S."/>
            <person name="Calhoun S."/>
            <person name="Haridas S."/>
            <person name="Kuo A."/>
            <person name="Mondo S."/>
            <person name="Pangilinan J."/>
            <person name="Riley R."/>
            <person name="Labutti K."/>
            <person name="Andreopoulos B."/>
            <person name="Lipzen A."/>
            <person name="Chen C."/>
            <person name="Yanf M."/>
            <person name="Daum C."/>
            <person name="Ng V."/>
            <person name="Clum A."/>
            <person name="Steindorff A."/>
            <person name="Ohm R."/>
            <person name="Martin F."/>
            <person name="Silar P."/>
            <person name="Natvig D."/>
            <person name="Lalanne C."/>
            <person name="Gautier V."/>
            <person name="Ament-Velasquez S.L."/>
            <person name="Kruys A."/>
            <person name="Hutchinson M.I."/>
            <person name="Powell A.J."/>
            <person name="Barry K."/>
            <person name="Miller A.N."/>
            <person name="Grigoriev I.V."/>
            <person name="Debuchy R."/>
            <person name="Gladieux P."/>
            <person name="Thoren M.H."/>
            <person name="Johannesson H."/>
        </authorList>
    </citation>
    <scope>NUCLEOTIDE SEQUENCE</scope>
    <source>
        <strain evidence="9">CBS 307.81</strain>
    </source>
</reference>
<dbReference type="InterPro" id="IPR023296">
    <property type="entry name" value="Glyco_hydro_beta-prop_sf"/>
</dbReference>
<feature type="region of interest" description="Disordered" evidence="7">
    <location>
        <begin position="1"/>
        <end position="23"/>
    </location>
</feature>
<evidence type="ECO:0000256" key="4">
    <source>
        <dbReference type="PIRSR" id="PIRSR606710-1"/>
    </source>
</evidence>
<keyword evidence="10" id="KW-1185">Reference proteome</keyword>
<dbReference type="SUPFAM" id="SSF109604">
    <property type="entry name" value="HD-domain/PDEase-like"/>
    <property type="match status" value="1"/>
</dbReference>
<evidence type="ECO:0000256" key="1">
    <source>
        <dbReference type="ARBA" id="ARBA00009865"/>
    </source>
</evidence>
<dbReference type="Pfam" id="PF04616">
    <property type="entry name" value="Glyco_hydro_43"/>
    <property type="match status" value="1"/>
</dbReference>
<evidence type="ECO:0000256" key="6">
    <source>
        <dbReference type="RuleBase" id="RU361187"/>
    </source>
</evidence>
<dbReference type="InterPro" id="IPR006710">
    <property type="entry name" value="Glyco_hydro_43"/>
</dbReference>
<keyword evidence="3 6" id="KW-0326">Glycosidase</keyword>
<dbReference type="Pfam" id="PF01966">
    <property type="entry name" value="HD"/>
    <property type="match status" value="1"/>
</dbReference>
<evidence type="ECO:0000256" key="3">
    <source>
        <dbReference type="ARBA" id="ARBA00023295"/>
    </source>
</evidence>
<dbReference type="InterPro" id="IPR006674">
    <property type="entry name" value="HD_domain"/>
</dbReference>
<dbReference type="GO" id="GO:0005975">
    <property type="term" value="P:carbohydrate metabolic process"/>
    <property type="evidence" value="ECO:0007669"/>
    <property type="project" value="InterPro"/>
</dbReference>
<evidence type="ECO:0000256" key="5">
    <source>
        <dbReference type="PIRSR" id="PIRSR606710-2"/>
    </source>
</evidence>
<evidence type="ECO:0000259" key="8">
    <source>
        <dbReference type="Pfam" id="PF01966"/>
    </source>
</evidence>
<dbReference type="InterPro" id="IPR003607">
    <property type="entry name" value="HD/PDEase_dom"/>
</dbReference>
<feature type="compositionally biased region" description="Low complexity" evidence="7">
    <location>
        <begin position="9"/>
        <end position="18"/>
    </location>
</feature>
<dbReference type="PANTHER" id="PTHR35569">
    <property type="entry name" value="CYANAMIDE HYDRATASE DDI2-RELATED"/>
    <property type="match status" value="1"/>
</dbReference>
<evidence type="ECO:0000256" key="7">
    <source>
        <dbReference type="SAM" id="MobiDB-lite"/>
    </source>
</evidence>
<dbReference type="AlphaFoldDB" id="A0AA39ZDQ6"/>
<dbReference type="EMBL" id="JAULSY010000047">
    <property type="protein sequence ID" value="KAK0669099.1"/>
    <property type="molecule type" value="Genomic_DNA"/>
</dbReference>
<feature type="domain" description="HD" evidence="8">
    <location>
        <begin position="58"/>
        <end position="174"/>
    </location>
</feature>
<dbReference type="CDD" id="cd08999">
    <property type="entry name" value="GH43_ABN-like"/>
    <property type="match status" value="1"/>
</dbReference>
<dbReference type="Gene3D" id="1.10.3210.10">
    <property type="entry name" value="Hypothetical protein af1432"/>
    <property type="match status" value="1"/>
</dbReference>
<keyword evidence="2 6" id="KW-0378">Hydrolase</keyword>
<name>A0AA39ZDQ6_9PEZI</name>
<evidence type="ECO:0000313" key="10">
    <source>
        <dbReference type="Proteomes" id="UP001174997"/>
    </source>
</evidence>
<evidence type="ECO:0000313" key="9">
    <source>
        <dbReference type="EMBL" id="KAK0669099.1"/>
    </source>
</evidence>